<dbReference type="Proteomes" id="UP000226431">
    <property type="component" value="Unassembled WGS sequence"/>
</dbReference>
<feature type="domain" description="Peptidase S8/S53" evidence="8">
    <location>
        <begin position="175"/>
        <end position="409"/>
    </location>
</feature>
<evidence type="ECO:0000256" key="1">
    <source>
        <dbReference type="ARBA" id="ARBA00011073"/>
    </source>
</evidence>
<evidence type="ECO:0000256" key="5">
    <source>
        <dbReference type="ARBA" id="ARBA00022825"/>
    </source>
</evidence>
<gene>
    <name evidence="10" type="ORF">CDD80_3584</name>
</gene>
<keyword evidence="3 7" id="KW-0732">Signal</keyword>
<dbReference type="PROSITE" id="PS00138">
    <property type="entry name" value="SUBTILASE_SER"/>
    <property type="match status" value="1"/>
</dbReference>
<dbReference type="InterPro" id="IPR000209">
    <property type="entry name" value="Peptidase_S8/S53_dom"/>
</dbReference>
<dbReference type="SUPFAM" id="SSF54897">
    <property type="entry name" value="Protease propeptides/inhibitors"/>
    <property type="match status" value="1"/>
</dbReference>
<keyword evidence="2 6" id="KW-0645">Protease</keyword>
<dbReference type="InterPro" id="IPR022398">
    <property type="entry name" value="Peptidase_S8_His-AS"/>
</dbReference>
<evidence type="ECO:0000256" key="6">
    <source>
        <dbReference type="PROSITE-ProRule" id="PRU01240"/>
    </source>
</evidence>
<evidence type="ECO:0008006" key="12">
    <source>
        <dbReference type="Google" id="ProtNLM"/>
    </source>
</evidence>
<dbReference type="Gene3D" id="3.40.50.200">
    <property type="entry name" value="Peptidase S8/S53 domain"/>
    <property type="match status" value="1"/>
</dbReference>
<feature type="active site" description="Charge relay system" evidence="6">
    <location>
        <position position="369"/>
    </location>
</feature>
<dbReference type="InterPro" id="IPR036852">
    <property type="entry name" value="Peptidase_S8/S53_dom_sf"/>
</dbReference>
<keyword evidence="11" id="KW-1185">Reference proteome</keyword>
<reference evidence="10 11" key="1">
    <citation type="submission" date="2017-06" db="EMBL/GenBank/DDBJ databases">
        <title>Ant-infecting Ophiocordyceps genomes reveal a high diversity of potential behavioral manipulation genes and a possible major role for enterotoxins.</title>
        <authorList>
            <person name="De Bekker C."/>
            <person name="Evans H.C."/>
            <person name="Brachmann A."/>
            <person name="Hughes D.P."/>
        </authorList>
    </citation>
    <scope>NUCLEOTIDE SEQUENCE [LARGE SCALE GENOMIC DNA]</scope>
    <source>
        <strain evidence="10 11">Map16</strain>
    </source>
</reference>
<dbReference type="CDD" id="cd04077">
    <property type="entry name" value="Peptidases_S8_PCSK9_ProteinaseK_like"/>
    <property type="match status" value="1"/>
</dbReference>
<dbReference type="PROSITE" id="PS51892">
    <property type="entry name" value="SUBTILASE"/>
    <property type="match status" value="1"/>
</dbReference>
<sequence>MVHSNLFFVAATTLWATTTLAAPMAAVNGPAGSVIQGQYLIALKPGLQKRDLDAHLDWVDGVHRRGLSPHQFQGVERTYTGKTNFHGYAGHFDQGTIDEIRKSPDVAAVEEDRVWVLDFLDEQADDDKSTSLFQRDYYSTQENSPWGLGAISHREKGAKEYLFDDRAGQGTFGYVIDSGIRISHKDFQGRAKFAFNAFNPKAKDANADDTFGHGTHCAGTIGGKMYGVAKKAELLAVKVFQGRQSATSIILAGFNWAANDIVDRQRTKSAVISMSLGGPYSNLFNLAIEKAAQEGVISIVAAGNDAEDASLISPASAPNAITVAAIDSNWTLADYSNYGTVVDLVAPGSKIESAWIHSDTDNKTISGTSMATPHVAGLALYAMSVNRVKGVADITHYLTDSATEGQITGDLRGTPNLVGYNNCNE</sequence>
<dbReference type="GO" id="GO:0004252">
    <property type="term" value="F:serine-type endopeptidase activity"/>
    <property type="evidence" value="ECO:0007669"/>
    <property type="project" value="UniProtKB-UniRule"/>
</dbReference>
<feature type="domain" description="Inhibitor I9" evidence="9">
    <location>
        <begin position="38"/>
        <end position="117"/>
    </location>
</feature>
<dbReference type="InterPro" id="IPR015500">
    <property type="entry name" value="Peptidase_S8_subtilisin-rel"/>
</dbReference>
<dbReference type="EMBL" id="NJES01000032">
    <property type="protein sequence ID" value="PHH79851.1"/>
    <property type="molecule type" value="Genomic_DNA"/>
</dbReference>
<dbReference type="AlphaFoldDB" id="A0A2C5ZKQ8"/>
<dbReference type="PANTHER" id="PTHR43806">
    <property type="entry name" value="PEPTIDASE S8"/>
    <property type="match status" value="1"/>
</dbReference>
<feature type="active site" description="Charge relay system" evidence="6">
    <location>
        <position position="177"/>
    </location>
</feature>
<evidence type="ECO:0000256" key="2">
    <source>
        <dbReference type="ARBA" id="ARBA00022670"/>
    </source>
</evidence>
<dbReference type="Pfam" id="PF05922">
    <property type="entry name" value="Inhibitor_I9"/>
    <property type="match status" value="1"/>
</dbReference>
<comment type="caution">
    <text evidence="10">The sequence shown here is derived from an EMBL/GenBank/DDBJ whole genome shotgun (WGS) entry which is preliminary data.</text>
</comment>
<protein>
    <recommendedName>
        <fullName evidence="12">Subtilisin-like protease</fullName>
    </recommendedName>
</protein>
<feature type="signal peptide" evidence="7">
    <location>
        <begin position="1"/>
        <end position="21"/>
    </location>
</feature>
<organism evidence="10 11">
    <name type="scientific">Ophiocordyceps camponoti-rufipedis</name>
    <dbReference type="NCBI Taxonomy" id="2004952"/>
    <lineage>
        <taxon>Eukaryota</taxon>
        <taxon>Fungi</taxon>
        <taxon>Dikarya</taxon>
        <taxon>Ascomycota</taxon>
        <taxon>Pezizomycotina</taxon>
        <taxon>Sordariomycetes</taxon>
        <taxon>Hypocreomycetidae</taxon>
        <taxon>Hypocreales</taxon>
        <taxon>Ophiocordycipitaceae</taxon>
        <taxon>Ophiocordyceps</taxon>
    </lineage>
</organism>
<evidence type="ECO:0000256" key="4">
    <source>
        <dbReference type="ARBA" id="ARBA00022801"/>
    </source>
</evidence>
<dbReference type="PROSITE" id="PS00137">
    <property type="entry name" value="SUBTILASE_HIS"/>
    <property type="match status" value="1"/>
</dbReference>
<evidence type="ECO:0000313" key="11">
    <source>
        <dbReference type="Proteomes" id="UP000226431"/>
    </source>
</evidence>
<dbReference type="SUPFAM" id="SSF52743">
    <property type="entry name" value="Subtilisin-like"/>
    <property type="match status" value="1"/>
</dbReference>
<dbReference type="Pfam" id="PF00082">
    <property type="entry name" value="Peptidase_S8"/>
    <property type="match status" value="1"/>
</dbReference>
<dbReference type="PANTHER" id="PTHR43806:SF58">
    <property type="entry name" value="ALKALINE PROTEASE 1-RELATED"/>
    <property type="match status" value="1"/>
</dbReference>
<name>A0A2C5ZKQ8_9HYPO</name>
<dbReference type="InterPro" id="IPR034193">
    <property type="entry name" value="PCSK9_ProteinaseK-like"/>
</dbReference>
<dbReference type="PRINTS" id="PR00723">
    <property type="entry name" value="SUBTILISIN"/>
</dbReference>
<dbReference type="InterPro" id="IPR050131">
    <property type="entry name" value="Peptidase_S8_subtilisin-like"/>
</dbReference>
<dbReference type="GO" id="GO:0006508">
    <property type="term" value="P:proteolysis"/>
    <property type="evidence" value="ECO:0007669"/>
    <property type="project" value="UniProtKB-KW"/>
</dbReference>
<evidence type="ECO:0000256" key="3">
    <source>
        <dbReference type="ARBA" id="ARBA00022729"/>
    </source>
</evidence>
<comment type="similarity">
    <text evidence="1 6">Belongs to the peptidase S8 family.</text>
</comment>
<dbReference type="STRING" id="2004952.A0A2C5ZKQ8"/>
<feature type="chain" id="PRO_5012451559" description="Subtilisin-like protease" evidence="7">
    <location>
        <begin position="22"/>
        <end position="425"/>
    </location>
</feature>
<keyword evidence="4 6" id="KW-0378">Hydrolase</keyword>
<feature type="active site" description="Charge relay system" evidence="6">
    <location>
        <position position="213"/>
    </location>
</feature>
<evidence type="ECO:0000259" key="8">
    <source>
        <dbReference type="Pfam" id="PF00082"/>
    </source>
</evidence>
<dbReference type="Gene3D" id="3.30.70.80">
    <property type="entry name" value="Peptidase S8 propeptide/proteinase inhibitor I9"/>
    <property type="match status" value="1"/>
</dbReference>
<evidence type="ECO:0000259" key="9">
    <source>
        <dbReference type="Pfam" id="PF05922"/>
    </source>
</evidence>
<dbReference type="OrthoDB" id="206201at2759"/>
<dbReference type="FunFam" id="3.40.50.200:FF:000014">
    <property type="entry name" value="Proteinase K"/>
    <property type="match status" value="1"/>
</dbReference>
<dbReference type="InterPro" id="IPR037045">
    <property type="entry name" value="S8pro/Inhibitor_I9_sf"/>
</dbReference>
<evidence type="ECO:0000313" key="10">
    <source>
        <dbReference type="EMBL" id="PHH79851.1"/>
    </source>
</evidence>
<keyword evidence="5 6" id="KW-0720">Serine protease</keyword>
<evidence type="ECO:0000256" key="7">
    <source>
        <dbReference type="SAM" id="SignalP"/>
    </source>
</evidence>
<dbReference type="InterPro" id="IPR010259">
    <property type="entry name" value="S8pro/Inhibitor_I9"/>
</dbReference>
<dbReference type="GO" id="GO:0005576">
    <property type="term" value="C:extracellular region"/>
    <property type="evidence" value="ECO:0007669"/>
    <property type="project" value="UniProtKB-ARBA"/>
</dbReference>
<dbReference type="InterPro" id="IPR023828">
    <property type="entry name" value="Peptidase_S8_Ser-AS"/>
</dbReference>
<proteinExistence type="inferred from homology"/>
<accession>A0A2C5ZKQ8</accession>